<proteinExistence type="predicted"/>
<dbReference type="AlphaFoldDB" id="A0A168KRB5"/>
<sequence>MLEKNFTIVRYDQRGSGKILESDRLPTLRKVNEIIFEYSLGQAKTAGNIKDVERLEQLRGFDVLKASRKRICLI</sequence>
<name>A0A168KRB5_9BACL</name>
<comment type="caution">
    <text evidence="1">The sequence shown here is derived from an EMBL/GenBank/DDBJ whole genome shotgun (WGS) entry which is preliminary data.</text>
</comment>
<evidence type="ECO:0000313" key="1">
    <source>
        <dbReference type="EMBL" id="OAB42362.1"/>
    </source>
</evidence>
<gene>
    <name evidence="1" type="ORF">PGLA_11840</name>
</gene>
<protein>
    <submittedName>
        <fullName evidence="1">Uncharacterized protein</fullName>
    </submittedName>
</protein>
<dbReference type="Proteomes" id="UP000076967">
    <property type="component" value="Unassembled WGS sequence"/>
</dbReference>
<keyword evidence="2" id="KW-1185">Reference proteome</keyword>
<organism evidence="1 2">
    <name type="scientific">Paenibacillus glacialis</name>
    <dbReference type="NCBI Taxonomy" id="494026"/>
    <lineage>
        <taxon>Bacteria</taxon>
        <taxon>Bacillati</taxon>
        <taxon>Bacillota</taxon>
        <taxon>Bacilli</taxon>
        <taxon>Bacillales</taxon>
        <taxon>Paenibacillaceae</taxon>
        <taxon>Paenibacillus</taxon>
    </lineage>
</organism>
<accession>A0A168KRB5</accession>
<reference evidence="1 2" key="1">
    <citation type="submission" date="2016-03" db="EMBL/GenBank/DDBJ databases">
        <title>Draft genome sequence of Paenibacillus glacialis DSM 22343.</title>
        <authorList>
            <person name="Shin S.-K."/>
            <person name="Yi H."/>
        </authorList>
    </citation>
    <scope>NUCLEOTIDE SEQUENCE [LARGE SCALE GENOMIC DNA]</scope>
    <source>
        <strain evidence="1 2">DSM 22343</strain>
    </source>
</reference>
<dbReference type="EMBL" id="LVJH01000021">
    <property type="protein sequence ID" value="OAB42362.1"/>
    <property type="molecule type" value="Genomic_DNA"/>
</dbReference>
<evidence type="ECO:0000313" key="2">
    <source>
        <dbReference type="Proteomes" id="UP000076967"/>
    </source>
</evidence>